<comment type="caution">
    <text evidence="1">The sequence shown here is derived from an EMBL/GenBank/DDBJ whole genome shotgun (WGS) entry which is preliminary data.</text>
</comment>
<protein>
    <recommendedName>
        <fullName evidence="2">SpoVT-AbrB domain-containing protein</fullName>
    </recommendedName>
</protein>
<dbReference type="InterPro" id="IPR037914">
    <property type="entry name" value="SpoVT-AbrB_sf"/>
</dbReference>
<reference evidence="1" key="1">
    <citation type="journal article" date="2015" name="Nature">
        <title>Complex archaea that bridge the gap between prokaryotes and eukaryotes.</title>
        <authorList>
            <person name="Spang A."/>
            <person name="Saw J.H."/>
            <person name="Jorgensen S.L."/>
            <person name="Zaremba-Niedzwiedzka K."/>
            <person name="Martijn J."/>
            <person name="Lind A.E."/>
            <person name="van Eijk R."/>
            <person name="Schleper C."/>
            <person name="Guy L."/>
            <person name="Ettema T.J."/>
        </authorList>
    </citation>
    <scope>NUCLEOTIDE SEQUENCE</scope>
</reference>
<sequence>MDNKVKFKRSLVSRGDSAGINLPKELIQFLDVKVGDELTVIGDSKDKGNYIAVFKEEKKKK</sequence>
<proteinExistence type="predicted"/>
<dbReference type="AlphaFoldDB" id="A0A0F8XZQ6"/>
<name>A0A0F8XZQ6_9ZZZZ</name>
<dbReference type="SUPFAM" id="SSF89447">
    <property type="entry name" value="AbrB/MazE/MraZ-like"/>
    <property type="match status" value="1"/>
</dbReference>
<dbReference type="EMBL" id="LAZR01069574">
    <property type="protein sequence ID" value="KKK47449.1"/>
    <property type="molecule type" value="Genomic_DNA"/>
</dbReference>
<organism evidence="1">
    <name type="scientific">marine sediment metagenome</name>
    <dbReference type="NCBI Taxonomy" id="412755"/>
    <lineage>
        <taxon>unclassified sequences</taxon>
        <taxon>metagenomes</taxon>
        <taxon>ecological metagenomes</taxon>
    </lineage>
</organism>
<accession>A0A0F8XZQ6</accession>
<evidence type="ECO:0008006" key="2">
    <source>
        <dbReference type="Google" id="ProtNLM"/>
    </source>
</evidence>
<gene>
    <name evidence="1" type="ORF">LCGC14_3155080</name>
</gene>
<evidence type="ECO:0000313" key="1">
    <source>
        <dbReference type="EMBL" id="KKK47449.1"/>
    </source>
</evidence>